<feature type="non-terminal residue" evidence="2">
    <location>
        <position position="219"/>
    </location>
</feature>
<comment type="caution">
    <text evidence="2">The sequence shown here is derived from an EMBL/GenBank/DDBJ whole genome shotgun (WGS) entry which is preliminary data.</text>
</comment>
<keyword evidence="3" id="KW-1185">Reference proteome</keyword>
<dbReference type="EMBL" id="CAJVCH010536762">
    <property type="protein sequence ID" value="CAG7825574.1"/>
    <property type="molecule type" value="Genomic_DNA"/>
</dbReference>
<feature type="non-terminal residue" evidence="2">
    <location>
        <position position="1"/>
    </location>
</feature>
<name>A0A8J2LLV0_9HEXA</name>
<feature type="region of interest" description="Disordered" evidence="1">
    <location>
        <begin position="140"/>
        <end position="171"/>
    </location>
</feature>
<dbReference type="Proteomes" id="UP000708208">
    <property type="component" value="Unassembled WGS sequence"/>
</dbReference>
<sequence>IYLERLQNFTGQLGALYLDLIFTTDPASSTNIARRLARLTEDLLFLYAFTREHGFEHPTFPNRQELGAQMISTIRGRLRDLTPTTQPSTSAHAIANVAPHFLSDPVPLITHSEEPRASTSQTPYQLLRIDRGGQFNAFSQAPAAKSGKIRSKASQTSQPFKTPYPPPARSTTTIIIPFRSPEQQKGSRQVTTPHTGAGTTQNLVHIFEQPVSHNPLLSL</sequence>
<evidence type="ECO:0000256" key="1">
    <source>
        <dbReference type="SAM" id="MobiDB-lite"/>
    </source>
</evidence>
<evidence type="ECO:0000313" key="2">
    <source>
        <dbReference type="EMBL" id="CAG7825574.1"/>
    </source>
</evidence>
<reference evidence="2" key="1">
    <citation type="submission" date="2021-06" db="EMBL/GenBank/DDBJ databases">
        <authorList>
            <person name="Hodson N. C."/>
            <person name="Mongue J. A."/>
            <person name="Jaron S. K."/>
        </authorList>
    </citation>
    <scope>NUCLEOTIDE SEQUENCE</scope>
</reference>
<dbReference type="AlphaFoldDB" id="A0A8J2LLV0"/>
<accession>A0A8J2LLV0</accession>
<gene>
    <name evidence="2" type="ORF">AFUS01_LOCUS35677</name>
</gene>
<organism evidence="2 3">
    <name type="scientific">Allacma fusca</name>
    <dbReference type="NCBI Taxonomy" id="39272"/>
    <lineage>
        <taxon>Eukaryota</taxon>
        <taxon>Metazoa</taxon>
        <taxon>Ecdysozoa</taxon>
        <taxon>Arthropoda</taxon>
        <taxon>Hexapoda</taxon>
        <taxon>Collembola</taxon>
        <taxon>Symphypleona</taxon>
        <taxon>Sminthuridae</taxon>
        <taxon>Allacma</taxon>
    </lineage>
</organism>
<protein>
    <submittedName>
        <fullName evidence="2">Uncharacterized protein</fullName>
    </submittedName>
</protein>
<evidence type="ECO:0000313" key="3">
    <source>
        <dbReference type="Proteomes" id="UP000708208"/>
    </source>
</evidence>
<proteinExistence type="predicted"/>